<evidence type="ECO:0000256" key="3">
    <source>
        <dbReference type="ARBA" id="ARBA00022525"/>
    </source>
</evidence>
<feature type="domain" description="Gp5/Type VI secretion system Vgr protein OB-fold" evidence="5">
    <location>
        <begin position="377"/>
        <end position="450"/>
    </location>
</feature>
<dbReference type="InterPro" id="IPR017847">
    <property type="entry name" value="T6SS_RhsGE_Vgr_subset"/>
</dbReference>
<evidence type="ECO:0000259" key="6">
    <source>
        <dbReference type="Pfam" id="PF22178"/>
    </source>
</evidence>
<dbReference type="Pfam" id="PF04717">
    <property type="entry name" value="Phage_base_V"/>
    <property type="match status" value="1"/>
</dbReference>
<dbReference type="Gene3D" id="2.40.50.230">
    <property type="entry name" value="Gp5 N-terminal domain"/>
    <property type="match status" value="1"/>
</dbReference>
<organism evidence="7 8">
    <name type="scientific">Aquincola tertiaricarbonis</name>
    <dbReference type="NCBI Taxonomy" id="391953"/>
    <lineage>
        <taxon>Bacteria</taxon>
        <taxon>Pseudomonadati</taxon>
        <taxon>Pseudomonadota</taxon>
        <taxon>Betaproteobacteria</taxon>
        <taxon>Burkholderiales</taxon>
        <taxon>Sphaerotilaceae</taxon>
        <taxon>Aquincola</taxon>
    </lineage>
</organism>
<evidence type="ECO:0000256" key="1">
    <source>
        <dbReference type="ARBA" id="ARBA00004613"/>
    </source>
</evidence>
<dbReference type="SUPFAM" id="SSF69255">
    <property type="entry name" value="gp5 N-terminal domain-like"/>
    <property type="match status" value="1"/>
</dbReference>
<reference evidence="7" key="1">
    <citation type="submission" date="2022-05" db="EMBL/GenBank/DDBJ databases">
        <title>An RpoN-dependent PEP-CTERM gene is involved in floc formation of an Aquincola tertiaricarbonis strain.</title>
        <authorList>
            <person name="Qiu D."/>
            <person name="Xia M."/>
        </authorList>
    </citation>
    <scope>NUCLEOTIDE SEQUENCE</scope>
    <source>
        <strain evidence="7">RN12</strain>
    </source>
</reference>
<dbReference type="RefSeq" id="WP_250197116.1">
    <property type="nucleotide sequence ID" value="NZ_CP097636.1"/>
</dbReference>
<dbReference type="InterPro" id="IPR037026">
    <property type="entry name" value="Vgr_OB-fold_dom_sf"/>
</dbReference>
<comment type="similarity">
    <text evidence="2">Belongs to the VgrG protein family.</text>
</comment>
<dbReference type="Pfam" id="PF05954">
    <property type="entry name" value="Phage_GPD"/>
    <property type="match status" value="1"/>
</dbReference>
<dbReference type="EMBL" id="CP097636">
    <property type="protein sequence ID" value="URI08898.1"/>
    <property type="molecule type" value="Genomic_DNA"/>
</dbReference>
<dbReference type="PANTHER" id="PTHR32305">
    <property type="match status" value="1"/>
</dbReference>
<evidence type="ECO:0000259" key="5">
    <source>
        <dbReference type="Pfam" id="PF04717"/>
    </source>
</evidence>
<name>A0ABY4SAY7_AQUTE</name>
<dbReference type="NCBIfam" id="TIGR01646">
    <property type="entry name" value="vgr_GE"/>
    <property type="match status" value="1"/>
</dbReference>
<evidence type="ECO:0000313" key="8">
    <source>
        <dbReference type="Proteomes" id="UP001056201"/>
    </source>
</evidence>
<keyword evidence="3" id="KW-0964">Secreted</keyword>
<dbReference type="Pfam" id="PF22178">
    <property type="entry name" value="Gp5_trimer_C"/>
    <property type="match status" value="1"/>
</dbReference>
<evidence type="ECO:0000313" key="7">
    <source>
        <dbReference type="EMBL" id="URI08898.1"/>
    </source>
</evidence>
<feature type="compositionally biased region" description="Low complexity" evidence="4">
    <location>
        <begin position="238"/>
        <end position="252"/>
    </location>
</feature>
<dbReference type="SUPFAM" id="SSF69349">
    <property type="entry name" value="Phage fibre proteins"/>
    <property type="match status" value="1"/>
</dbReference>
<feature type="compositionally biased region" description="Basic and acidic residues" evidence="4">
    <location>
        <begin position="674"/>
        <end position="683"/>
    </location>
</feature>
<sequence length="683" mass="74566">MPEASDNPLMKLTTPLGEEALKFRSLSATEEVGRLFEFHVAAVAGDPAVDIDSLVGQTAHVSLELPDASQRHLHGVVASVGLEGFAAGWLQVRLVLRPWLWLLTRRADTRIFQHKNAQEILAEVFGRYVHAVRFDISGSLPTYEYCVQYRESDFNFVSRLMEQEGLYYYFEHTDSQHTMVVVNAMSAHTPYRSFEQVPFAEQAYGSLTDEFINEWRSSLELHTGKVTLNDYNFTTPETSLSADASSDGTGADDTLEHYDPPGDYQAASAGTRYAGLRVDELAASARRKTGSGSVRTLAAGSRFRLQDHPRDAENAEYVLLSTRIDAGFTDQSSGQPESWFRCSFTAIDAATVYRPPRITPKPTVPGPQTAVVVGKSTEEIDTDEYGRVKLHFHWDRLGEKNENSSCWVRVATPSAGKGFGMIAVPRIGQEVVVDFIEGDPDRPLVTGSVYNATQVVPYELPANKTVSTWRSQSSKEAERANFNELRFEDKKGSEYVWFHAEKDYYQQVKNDSAVWVGRDAFRIVTRDLKEDLQRDVERKMARDLKESVGRDQSLKITGKSANEVGGAYGLKVTGDLVQESAAVVSVKSGADMVHKVGANLGVEAAANVHIKGGANVVIEAGATLTLKCGSSSVVLTSGDVSITGTMVKVNSGGSPGAGNGASPKSPEAPAEPAALEKPEDPLP</sequence>
<dbReference type="Gene3D" id="3.55.50.10">
    <property type="entry name" value="Baseplate protein-like domains"/>
    <property type="match status" value="1"/>
</dbReference>
<feature type="region of interest" description="Disordered" evidence="4">
    <location>
        <begin position="237"/>
        <end position="270"/>
    </location>
</feature>
<dbReference type="Gene3D" id="4.10.220.110">
    <property type="match status" value="1"/>
</dbReference>
<gene>
    <name evidence="7" type="ORF">MW290_25350</name>
</gene>
<dbReference type="Gene3D" id="2.30.110.50">
    <property type="match status" value="1"/>
</dbReference>
<dbReference type="InterPro" id="IPR054030">
    <property type="entry name" value="Gp5_Vgr_C"/>
</dbReference>
<dbReference type="PANTHER" id="PTHR32305:SF15">
    <property type="entry name" value="PROTEIN RHSA-RELATED"/>
    <property type="match status" value="1"/>
</dbReference>
<feature type="domain" description="Gp5/Type VI secretion system Vgr C-terminal trimerisation" evidence="6">
    <location>
        <begin position="467"/>
        <end position="575"/>
    </location>
</feature>
<dbReference type="SUPFAM" id="SSF69279">
    <property type="entry name" value="Phage tail proteins"/>
    <property type="match status" value="2"/>
</dbReference>
<feature type="compositionally biased region" description="Low complexity" evidence="4">
    <location>
        <begin position="660"/>
        <end position="673"/>
    </location>
</feature>
<evidence type="ECO:0000256" key="4">
    <source>
        <dbReference type="SAM" id="MobiDB-lite"/>
    </source>
</evidence>
<dbReference type="InterPro" id="IPR006531">
    <property type="entry name" value="Gp5/Vgr_OB"/>
</dbReference>
<keyword evidence="8" id="KW-1185">Reference proteome</keyword>
<evidence type="ECO:0000256" key="2">
    <source>
        <dbReference type="ARBA" id="ARBA00005558"/>
    </source>
</evidence>
<dbReference type="InterPro" id="IPR006533">
    <property type="entry name" value="T6SS_Vgr_RhsGE"/>
</dbReference>
<comment type="subcellular location">
    <subcellularLocation>
        <location evidence="1">Secreted</location>
    </subcellularLocation>
</comment>
<protein>
    <submittedName>
        <fullName evidence="7">Type VI secretion system tip protein VgrG</fullName>
    </submittedName>
</protein>
<feature type="region of interest" description="Disordered" evidence="4">
    <location>
        <begin position="646"/>
        <end position="683"/>
    </location>
</feature>
<proteinExistence type="inferred from homology"/>
<dbReference type="NCBIfam" id="TIGR03361">
    <property type="entry name" value="VI_Rhs_Vgr"/>
    <property type="match status" value="1"/>
</dbReference>
<dbReference type="InterPro" id="IPR050708">
    <property type="entry name" value="T6SS_VgrG/RHS"/>
</dbReference>
<dbReference type="Proteomes" id="UP001056201">
    <property type="component" value="Chromosome 2"/>
</dbReference>
<accession>A0ABY4SAY7</accession>